<sequence>MKKVILFLSIVLWLWAGEAHALRIVVLYPGVSPILKALGIEKEVVGTTRHDHLFPQAIKVGSHLRPNLELVKVLRPDILIVGSRRAFPDELTKRFKAKVYRYDPHTLKEILKSIKELGSLLGKEKEAQKLVAKLSTKLKKVKSLPYKPKVIYEVTSLPLKVAGQKSVVTDIIRAAGGINPVKARRKHVLISPEKILALSPDFYLYQEGPMNRNPTPPEKRPYFKGLSAVVIKVPEFEFARPGLSSFEATIKLNRLFWKYYRPTK</sequence>
<dbReference type="InterPro" id="IPR002491">
    <property type="entry name" value="ABC_transptr_periplasmic_BD"/>
</dbReference>
<evidence type="ECO:0000259" key="1">
    <source>
        <dbReference type="PROSITE" id="PS50983"/>
    </source>
</evidence>
<protein>
    <recommendedName>
        <fullName evidence="1">Fe/B12 periplasmic-binding domain-containing protein</fullName>
    </recommendedName>
</protein>
<gene>
    <name evidence="2" type="ORF">TH606_01165</name>
</gene>
<dbReference type="Pfam" id="PF01497">
    <property type="entry name" value="Peripla_BP_2"/>
    <property type="match status" value="1"/>
</dbReference>
<comment type="caution">
    <text evidence="2">The sequence shown here is derived from an EMBL/GenBank/DDBJ whole genome shotgun (WGS) entry which is preliminary data.</text>
</comment>
<dbReference type="Proteomes" id="UP000076964">
    <property type="component" value="Unassembled WGS sequence"/>
</dbReference>
<evidence type="ECO:0000313" key="2">
    <source>
        <dbReference type="EMBL" id="OAG28596.1"/>
    </source>
</evidence>
<proteinExistence type="predicted"/>
<dbReference type="STRING" id="1795632.TH606_01165"/>
<dbReference type="OrthoDB" id="9787772at2"/>
<dbReference type="PANTHER" id="PTHR30535:SF34">
    <property type="entry name" value="MOLYBDATE-BINDING PROTEIN MOLA"/>
    <property type="match status" value="1"/>
</dbReference>
<dbReference type="InterPro" id="IPR050902">
    <property type="entry name" value="ABC_Transporter_SBP"/>
</dbReference>
<dbReference type="PANTHER" id="PTHR30535">
    <property type="entry name" value="VITAMIN B12-BINDING PROTEIN"/>
    <property type="match status" value="1"/>
</dbReference>
<name>A0A177EA30_9BACT</name>
<organism evidence="2 3">
    <name type="scientific">Thermodesulfatator autotrophicus</name>
    <dbReference type="NCBI Taxonomy" id="1795632"/>
    <lineage>
        <taxon>Bacteria</taxon>
        <taxon>Pseudomonadati</taxon>
        <taxon>Thermodesulfobacteriota</taxon>
        <taxon>Thermodesulfobacteria</taxon>
        <taxon>Thermodesulfobacteriales</taxon>
        <taxon>Thermodesulfatatoraceae</taxon>
        <taxon>Thermodesulfatator</taxon>
    </lineage>
</organism>
<feature type="domain" description="Fe/B12 periplasmic-binding" evidence="1">
    <location>
        <begin position="23"/>
        <end position="264"/>
    </location>
</feature>
<dbReference type="PROSITE" id="PS50983">
    <property type="entry name" value="FE_B12_PBP"/>
    <property type="match status" value="1"/>
</dbReference>
<dbReference type="AlphaFoldDB" id="A0A177EA30"/>
<dbReference type="EMBL" id="LSFI01000003">
    <property type="protein sequence ID" value="OAG28596.1"/>
    <property type="molecule type" value="Genomic_DNA"/>
</dbReference>
<dbReference type="SUPFAM" id="SSF53807">
    <property type="entry name" value="Helical backbone' metal receptor"/>
    <property type="match status" value="1"/>
</dbReference>
<evidence type="ECO:0000313" key="3">
    <source>
        <dbReference type="Proteomes" id="UP000076964"/>
    </source>
</evidence>
<reference evidence="2 3" key="1">
    <citation type="submission" date="2016-02" db="EMBL/GenBank/DDBJ databases">
        <title>Draft genome sequence of Thermodesulfatator sp. S606.</title>
        <authorList>
            <person name="Lai Q."/>
            <person name="Cao J."/>
            <person name="Dupont S."/>
            <person name="Shao Z."/>
            <person name="Jebbar M."/>
            <person name="Alain K."/>
        </authorList>
    </citation>
    <scope>NUCLEOTIDE SEQUENCE [LARGE SCALE GENOMIC DNA]</scope>
    <source>
        <strain evidence="2 3">S606</strain>
    </source>
</reference>
<accession>A0A177EA30</accession>
<keyword evidence="3" id="KW-1185">Reference proteome</keyword>
<dbReference type="Gene3D" id="3.40.50.1980">
    <property type="entry name" value="Nitrogenase molybdenum iron protein domain"/>
    <property type="match status" value="2"/>
</dbReference>